<dbReference type="PANTHER" id="PTHR30160">
    <property type="entry name" value="TETRAACYLDISACCHARIDE 4'-KINASE-RELATED"/>
    <property type="match status" value="1"/>
</dbReference>
<dbReference type="GO" id="GO:0008713">
    <property type="term" value="F:ADP-heptose-lipopolysaccharide heptosyltransferase activity"/>
    <property type="evidence" value="ECO:0007669"/>
    <property type="project" value="TreeGrafter"/>
</dbReference>
<comment type="caution">
    <text evidence="3">The sequence shown here is derived from an EMBL/GenBank/DDBJ whole genome shotgun (WGS) entry which is preliminary data.</text>
</comment>
<evidence type="ECO:0000313" key="4">
    <source>
        <dbReference type="Proteomes" id="UP000193558"/>
    </source>
</evidence>
<dbReference type="InterPro" id="IPR002201">
    <property type="entry name" value="Glyco_trans_9"/>
</dbReference>
<proteinExistence type="predicted"/>
<dbReference type="GO" id="GO:0005829">
    <property type="term" value="C:cytosol"/>
    <property type="evidence" value="ECO:0007669"/>
    <property type="project" value="TreeGrafter"/>
</dbReference>
<dbReference type="AlphaFoldDB" id="A0A1X1CU28"/>
<keyword evidence="2" id="KW-0808">Transferase</keyword>
<dbReference type="EMBL" id="MLFR01000020">
    <property type="protein sequence ID" value="ORM67831.1"/>
    <property type="molecule type" value="Genomic_DNA"/>
</dbReference>
<dbReference type="SUPFAM" id="SSF53756">
    <property type="entry name" value="UDP-Glycosyltransferase/glycogen phosphorylase"/>
    <property type="match status" value="1"/>
</dbReference>
<dbReference type="Pfam" id="PF01075">
    <property type="entry name" value="Glyco_transf_9"/>
    <property type="match status" value="1"/>
</dbReference>
<dbReference type="InterPro" id="IPR051199">
    <property type="entry name" value="LPS_LOS_Heptosyltrfase"/>
</dbReference>
<dbReference type="PANTHER" id="PTHR30160:SF15">
    <property type="entry name" value="GLYCOSYLTRANSFERASE HI_0523-RELATED"/>
    <property type="match status" value="1"/>
</dbReference>
<dbReference type="Gene3D" id="3.40.50.2000">
    <property type="entry name" value="Glycogen Phosphorylase B"/>
    <property type="match status" value="2"/>
</dbReference>
<evidence type="ECO:0008006" key="5">
    <source>
        <dbReference type="Google" id="ProtNLM"/>
    </source>
</evidence>
<name>A0A1X1CU28_9GAMM</name>
<dbReference type="OrthoDB" id="89608at2"/>
<gene>
    <name evidence="3" type="ORF">HA51_17675</name>
</gene>
<organism evidence="3 4">
    <name type="scientific">Pantoea rwandensis</name>
    <dbReference type="NCBI Taxonomy" id="1076550"/>
    <lineage>
        <taxon>Bacteria</taxon>
        <taxon>Pseudomonadati</taxon>
        <taxon>Pseudomonadota</taxon>
        <taxon>Gammaproteobacteria</taxon>
        <taxon>Enterobacterales</taxon>
        <taxon>Erwiniaceae</taxon>
        <taxon>Pantoea</taxon>
    </lineage>
</organism>
<dbReference type="GO" id="GO:0009244">
    <property type="term" value="P:lipopolysaccharide core region biosynthetic process"/>
    <property type="evidence" value="ECO:0007669"/>
    <property type="project" value="TreeGrafter"/>
</dbReference>
<protein>
    <recommendedName>
        <fullName evidence="5">Lipopolysaccharide 1,2-N-acetylglucosaminetransferase</fullName>
    </recommendedName>
</protein>
<evidence type="ECO:0000256" key="2">
    <source>
        <dbReference type="ARBA" id="ARBA00022679"/>
    </source>
</evidence>
<evidence type="ECO:0000313" key="3">
    <source>
        <dbReference type="EMBL" id="ORM67831.1"/>
    </source>
</evidence>
<accession>A0A1X1CU28</accession>
<sequence>MQFLKAINRNKNVLLRKIKKVMLHSFLKTQRRQRHFDPENVRHILLLRLDDKIGDMVVTTGTAFLLTEQGYRVSVLTGPVCAQMLKKCDYLDQVILYKNRMSLDDLSAQNFDVIVDFDDVQDYERLKLAWRMRRSHHVGFNKNLPGIYNLCISYLDAEKHIIERHKRVLELFNIYKNEFQYQLGKCLHEQDRVKGALNFTPEDVIVSVNPYSGAQDKDFSEEQVVSLIHFIQSVNPAIKVVIVGQENKVRKYNKFGAVIVPESTINTAIEIVRLSSLVVSTDTSIVHIANALNRPLISIYNKRKLKDTGLPGYKIWAPNYPLGKQVIVEGAYIGKSPINQVFPMIEAALLTTRVHD</sequence>
<dbReference type="Proteomes" id="UP000193558">
    <property type="component" value="Unassembled WGS sequence"/>
</dbReference>
<reference evidence="3 4" key="1">
    <citation type="journal article" date="2017" name="Antonie Van Leeuwenhoek">
        <title>Phylogenomic resolution of the bacterial genus Pantoea and its relationship with Erwinia and Tatumella.</title>
        <authorList>
            <person name="Palmer M."/>
            <person name="Steenkamp E.T."/>
            <person name="Coetzee M.P."/>
            <person name="Chan W.Y."/>
            <person name="van Zyl E."/>
            <person name="De Maayer P."/>
            <person name="Coutinho T.A."/>
            <person name="Blom J."/>
            <person name="Smits T.H."/>
            <person name="Duffy B."/>
            <person name="Venter S.N."/>
        </authorList>
    </citation>
    <scope>NUCLEOTIDE SEQUENCE [LARGE SCALE GENOMIC DNA]</scope>
    <source>
        <strain evidence="3 4">LMG 26275</strain>
    </source>
</reference>
<dbReference type="RefSeq" id="WP_158087379.1">
    <property type="nucleotide sequence ID" value="NZ_MLFR01000020.1"/>
</dbReference>
<keyword evidence="1" id="KW-0328">Glycosyltransferase</keyword>
<evidence type="ECO:0000256" key="1">
    <source>
        <dbReference type="ARBA" id="ARBA00022676"/>
    </source>
</evidence>